<keyword evidence="3" id="KW-1185">Reference proteome</keyword>
<organism evidence="2 3">
    <name type="scientific">Penicillium olsonii</name>
    <dbReference type="NCBI Taxonomy" id="99116"/>
    <lineage>
        <taxon>Eukaryota</taxon>
        <taxon>Fungi</taxon>
        <taxon>Dikarya</taxon>
        <taxon>Ascomycota</taxon>
        <taxon>Pezizomycotina</taxon>
        <taxon>Eurotiomycetes</taxon>
        <taxon>Eurotiomycetidae</taxon>
        <taxon>Eurotiales</taxon>
        <taxon>Aspergillaceae</taxon>
        <taxon>Penicillium</taxon>
    </lineage>
</organism>
<dbReference type="Proteomes" id="UP001153618">
    <property type="component" value="Unassembled WGS sequence"/>
</dbReference>
<name>A0A9W4IDY5_PENOL</name>
<evidence type="ECO:0000313" key="3">
    <source>
        <dbReference type="Proteomes" id="UP001153618"/>
    </source>
</evidence>
<dbReference type="OrthoDB" id="3549294at2759"/>
<reference evidence="2" key="1">
    <citation type="submission" date="2021-07" db="EMBL/GenBank/DDBJ databases">
        <authorList>
            <person name="Branca A.L. A."/>
        </authorList>
    </citation>
    <scope>NUCLEOTIDE SEQUENCE</scope>
</reference>
<feature type="region of interest" description="Disordered" evidence="1">
    <location>
        <begin position="565"/>
        <end position="600"/>
    </location>
</feature>
<comment type="caution">
    <text evidence="2">The sequence shown here is derived from an EMBL/GenBank/DDBJ whole genome shotgun (WGS) entry which is preliminary data.</text>
</comment>
<accession>A0A9W4IDY5</accession>
<sequence length="600" mass="67000">MDAVRPSGDQFSQVLQDSFTTWSSYRNGEDGQLPRHAIELNHLVNQTPPFLGGLAPLNGATSFACEEKGGLVVSGRSTWRTSKGNCDSEPKVMPKELLLAVGRRLNVILSDEAPFSVWPGVHGLSGYDQSNQLSVLYVAWAYILSARWLELLARSADHECRMAYSKPENLSPQLDKPSIVEIGDAGEEEAFWWRAILSDDWDATTKYKDREYLSPWSVSAKNAGLVLPTGVLGAESNPPDSGTALKYLSRFCIHHRLYAQCSVALAGVLYIPFLRKRTVSLPFPRCVRHEREGVADEFDVPITKTLDDHSELLSNYMTLSSNKWGLRSLLQSTFFNPDIDCNLVSAWLNPAFAILKSIQSKTSVAAFLANRNPRLGSLWLGAILTGLADSVLRDIRSGMVALDLTASGWTGISQSFLTSKMENSHGELLSRDDESRLLYILASEGHDRPPLWPFKPFGFSRLEDTDIAVRKHARCAGHCLEYESWEWILTNGRLIVNSEVHTSQLVRAPVPSANGVSTSAALHDYDYDFDSQDLSEGFTYGIFGWLRSTGYPEHERPIYQHSWFDLEDPDDDEPDDADSDLEIQQTPKKNHVEKWLGGIE</sequence>
<proteinExistence type="predicted"/>
<evidence type="ECO:0000256" key="1">
    <source>
        <dbReference type="SAM" id="MobiDB-lite"/>
    </source>
</evidence>
<evidence type="ECO:0000313" key="2">
    <source>
        <dbReference type="EMBL" id="CAG8267821.1"/>
    </source>
</evidence>
<feature type="compositionally biased region" description="Acidic residues" evidence="1">
    <location>
        <begin position="565"/>
        <end position="581"/>
    </location>
</feature>
<gene>
    <name evidence="2" type="ORF">POLS_LOCUS9156</name>
</gene>
<dbReference type="EMBL" id="CAJVOS010000082">
    <property type="protein sequence ID" value="CAG8267821.1"/>
    <property type="molecule type" value="Genomic_DNA"/>
</dbReference>
<dbReference type="AlphaFoldDB" id="A0A9W4IDY5"/>
<protein>
    <submittedName>
        <fullName evidence="2">Uncharacterized protein</fullName>
    </submittedName>
</protein>